<accession>A0A9N9F8V0</accession>
<reference evidence="1" key="1">
    <citation type="submission" date="2021-06" db="EMBL/GenBank/DDBJ databases">
        <authorList>
            <person name="Kallberg Y."/>
            <person name="Tangrot J."/>
            <person name="Rosling A."/>
        </authorList>
    </citation>
    <scope>NUCLEOTIDE SEQUENCE</scope>
    <source>
        <strain evidence="1">CL551</strain>
    </source>
</reference>
<proteinExistence type="predicted"/>
<gene>
    <name evidence="1" type="ORF">AMORRO_LOCUS3997</name>
</gene>
<dbReference type="EMBL" id="CAJVPV010002064">
    <property type="protein sequence ID" value="CAG8516655.1"/>
    <property type="molecule type" value="Genomic_DNA"/>
</dbReference>
<name>A0A9N9F8V0_9GLOM</name>
<evidence type="ECO:0000313" key="2">
    <source>
        <dbReference type="Proteomes" id="UP000789342"/>
    </source>
</evidence>
<evidence type="ECO:0000313" key="1">
    <source>
        <dbReference type="EMBL" id="CAG8516655.1"/>
    </source>
</evidence>
<dbReference type="AlphaFoldDB" id="A0A9N9F8V0"/>
<protein>
    <submittedName>
        <fullName evidence="1">923_t:CDS:1</fullName>
    </submittedName>
</protein>
<dbReference type="Proteomes" id="UP000789342">
    <property type="component" value="Unassembled WGS sequence"/>
</dbReference>
<sequence>MQAIVEWRGHFMLEVKLSVSTFLAVTNNLDVQFSKEYTRSCEFGESRRVCSAITNLARLSAKTNQISDHSLNTYLDPRSRGAVSYHSSPSDGT</sequence>
<organism evidence="1 2">
    <name type="scientific">Acaulospora morrowiae</name>
    <dbReference type="NCBI Taxonomy" id="94023"/>
    <lineage>
        <taxon>Eukaryota</taxon>
        <taxon>Fungi</taxon>
        <taxon>Fungi incertae sedis</taxon>
        <taxon>Mucoromycota</taxon>
        <taxon>Glomeromycotina</taxon>
        <taxon>Glomeromycetes</taxon>
        <taxon>Diversisporales</taxon>
        <taxon>Acaulosporaceae</taxon>
        <taxon>Acaulospora</taxon>
    </lineage>
</organism>
<keyword evidence="2" id="KW-1185">Reference proteome</keyword>
<comment type="caution">
    <text evidence="1">The sequence shown here is derived from an EMBL/GenBank/DDBJ whole genome shotgun (WGS) entry which is preliminary data.</text>
</comment>